<dbReference type="OrthoDB" id="9805913at2"/>
<evidence type="ECO:0000256" key="2">
    <source>
        <dbReference type="ARBA" id="ARBA00022679"/>
    </source>
</evidence>
<evidence type="ECO:0000259" key="5">
    <source>
        <dbReference type="Pfam" id="PF13657"/>
    </source>
</evidence>
<comment type="similarity">
    <text evidence="1">Belongs to the HipA Ser/Thr kinase family.</text>
</comment>
<dbReference type="GO" id="GO:0004674">
    <property type="term" value="F:protein serine/threonine kinase activity"/>
    <property type="evidence" value="ECO:0007669"/>
    <property type="project" value="TreeGrafter"/>
</dbReference>
<accession>A0A261RP44</accession>
<comment type="caution">
    <text evidence="6">The sequence shown here is derived from an EMBL/GenBank/DDBJ whole genome shotgun (WGS) entry which is preliminary data.</text>
</comment>
<keyword evidence="2" id="KW-0808">Transferase</keyword>
<reference evidence="6" key="1">
    <citation type="submission" date="2017-05" db="EMBL/GenBank/DDBJ databases">
        <title>Complete and WGS of Bordetella genogroups.</title>
        <authorList>
            <person name="Spilker T."/>
            <person name="Lipuma J."/>
        </authorList>
    </citation>
    <scope>NUCLEOTIDE SEQUENCE</scope>
    <source>
        <strain evidence="6">AU21707</strain>
    </source>
</reference>
<gene>
    <name evidence="6" type="ORF">CAL26_03745</name>
</gene>
<keyword evidence="3" id="KW-0418">Kinase</keyword>
<dbReference type="InterPro" id="IPR012893">
    <property type="entry name" value="HipA-like_C"/>
</dbReference>
<dbReference type="Pfam" id="PF13657">
    <property type="entry name" value="Couple_hipA"/>
    <property type="match status" value="1"/>
</dbReference>
<sequence>MARHVLAVLAPQGHVGSLAFDSAEDRYEFDYDPDWLASPRPFPLSPHIPLKGQPAASGVIARFLQNLLPEGRALDVASAFHQISKNNIFGLVNLLGREPVGALSFVSEEVQPSEDARQASRRPISDEELSNRIRERDRVPFPIWDGRVRLSVAGFQDKLQVLLDGDRINLAEAPLASTHILKPEAHNPATPFMVANEHFCMTLAFRMGLPAAPVRIRRIPDPILLIERFDRKVKLAENGQLVAAVRRLHVIDACQALDLPVALKYERNMGSTEHVKHIRDGVSFEKLFALAKSFASPVITRLFFLRWAILQLLIGNSDAHGKNLSFFLNDAGLSPAKLYDLVCVHAYGQAVEQEMAMGYGDEFHCEAVTPYDLADFAHRTGMQAMLVARELTRMARRAQELAPVLAESEVYTDAERVMVRRIAQFVIGQAGRLLKVAPQIPKVDPNLL</sequence>
<dbReference type="NCBIfam" id="TIGR03071">
    <property type="entry name" value="couple_hipA"/>
    <property type="match status" value="1"/>
</dbReference>
<evidence type="ECO:0000256" key="1">
    <source>
        <dbReference type="ARBA" id="ARBA00010164"/>
    </source>
</evidence>
<evidence type="ECO:0000256" key="3">
    <source>
        <dbReference type="ARBA" id="ARBA00022777"/>
    </source>
</evidence>
<organism evidence="6 7">
    <name type="scientific">Bordetella genomosp. 9</name>
    <dbReference type="NCBI Taxonomy" id="1416803"/>
    <lineage>
        <taxon>Bacteria</taxon>
        <taxon>Pseudomonadati</taxon>
        <taxon>Pseudomonadota</taxon>
        <taxon>Betaproteobacteria</taxon>
        <taxon>Burkholderiales</taxon>
        <taxon>Alcaligenaceae</taxon>
        <taxon>Bordetella</taxon>
    </lineage>
</organism>
<dbReference type="EMBL" id="NEVJ01000001">
    <property type="protein sequence ID" value="OZI26452.1"/>
    <property type="molecule type" value="Genomic_DNA"/>
</dbReference>
<dbReference type="PANTHER" id="PTHR37419:SF1">
    <property type="entry name" value="SERINE_THREONINE-PROTEIN KINASE TOXIN HIPA"/>
    <property type="match status" value="1"/>
</dbReference>
<keyword evidence="7" id="KW-1185">Reference proteome</keyword>
<evidence type="ECO:0000313" key="6">
    <source>
        <dbReference type="EMBL" id="OZI26452.1"/>
    </source>
</evidence>
<proteinExistence type="inferred from homology"/>
<evidence type="ECO:0000259" key="4">
    <source>
        <dbReference type="Pfam" id="PF07804"/>
    </source>
</evidence>
<dbReference type="Pfam" id="PF07804">
    <property type="entry name" value="HipA_C"/>
    <property type="match status" value="1"/>
</dbReference>
<dbReference type="RefSeq" id="WP_094845554.1">
    <property type="nucleotide sequence ID" value="NZ_NEVJ01000001.1"/>
</dbReference>
<dbReference type="AlphaFoldDB" id="A0A261RP44"/>
<dbReference type="PANTHER" id="PTHR37419">
    <property type="entry name" value="SERINE/THREONINE-PROTEIN KINASE TOXIN HIPA"/>
    <property type="match status" value="1"/>
</dbReference>
<feature type="domain" description="HipA N-terminal subdomain 1" evidence="5">
    <location>
        <begin position="6"/>
        <end position="105"/>
    </location>
</feature>
<feature type="domain" description="HipA-like C-terminal" evidence="4">
    <location>
        <begin position="150"/>
        <end position="399"/>
    </location>
</feature>
<dbReference type="InterPro" id="IPR017508">
    <property type="entry name" value="HipA_N1"/>
</dbReference>
<name>A0A261RP44_9BORD</name>
<dbReference type="InterPro" id="IPR052028">
    <property type="entry name" value="HipA_Ser/Thr_kinase"/>
</dbReference>
<dbReference type="Proteomes" id="UP000216857">
    <property type="component" value="Unassembled WGS sequence"/>
</dbReference>
<dbReference type="GO" id="GO:0005829">
    <property type="term" value="C:cytosol"/>
    <property type="evidence" value="ECO:0007669"/>
    <property type="project" value="TreeGrafter"/>
</dbReference>
<protein>
    <submittedName>
        <fullName evidence="6">Toxin HipA</fullName>
    </submittedName>
</protein>
<evidence type="ECO:0000313" key="7">
    <source>
        <dbReference type="Proteomes" id="UP000216857"/>
    </source>
</evidence>